<dbReference type="SUPFAM" id="SSF47413">
    <property type="entry name" value="lambda repressor-like DNA-binding domains"/>
    <property type="match status" value="1"/>
</dbReference>
<dbReference type="SUPFAM" id="SSF53822">
    <property type="entry name" value="Periplasmic binding protein-like I"/>
    <property type="match status" value="1"/>
</dbReference>
<dbReference type="Pfam" id="PF13377">
    <property type="entry name" value="Peripla_BP_3"/>
    <property type="match status" value="1"/>
</dbReference>
<evidence type="ECO:0000313" key="5">
    <source>
        <dbReference type="EMBL" id="ATP21110.1"/>
    </source>
</evidence>
<dbReference type="Proteomes" id="UP000037029">
    <property type="component" value="Chromosome"/>
</dbReference>
<dbReference type="CDD" id="cd01392">
    <property type="entry name" value="HTH_LacI"/>
    <property type="match status" value="1"/>
</dbReference>
<keyword evidence="3" id="KW-0804">Transcription</keyword>
<dbReference type="EMBL" id="CP020925">
    <property type="protein sequence ID" value="ATP21110.1"/>
    <property type="molecule type" value="Genomic_DNA"/>
</dbReference>
<evidence type="ECO:0000259" key="4">
    <source>
        <dbReference type="PROSITE" id="PS50932"/>
    </source>
</evidence>
<dbReference type="PANTHER" id="PTHR30146:SF109">
    <property type="entry name" value="HTH-TYPE TRANSCRIPTIONAL REGULATOR GALS"/>
    <property type="match status" value="1"/>
</dbReference>
<accession>A0A0J9CTF0</accession>
<dbReference type="PROSITE" id="PS50932">
    <property type="entry name" value="HTH_LACI_2"/>
    <property type="match status" value="1"/>
</dbReference>
<feature type="domain" description="HTH lacI-type" evidence="4">
    <location>
        <begin position="15"/>
        <end position="70"/>
    </location>
</feature>
<dbReference type="AlphaFoldDB" id="A0A0J9CTF0"/>
<dbReference type="InterPro" id="IPR000843">
    <property type="entry name" value="HTH_LacI"/>
</dbReference>
<evidence type="ECO:0000256" key="3">
    <source>
        <dbReference type="ARBA" id="ARBA00023163"/>
    </source>
</evidence>
<dbReference type="PROSITE" id="PS00356">
    <property type="entry name" value="HTH_LACI_1"/>
    <property type="match status" value="1"/>
</dbReference>
<dbReference type="Pfam" id="PF00356">
    <property type="entry name" value="LacI"/>
    <property type="match status" value="1"/>
</dbReference>
<protein>
    <submittedName>
        <fullName evidence="5">LacI family transcriptional regulator</fullName>
    </submittedName>
</protein>
<evidence type="ECO:0000256" key="1">
    <source>
        <dbReference type="ARBA" id="ARBA00023015"/>
    </source>
</evidence>
<dbReference type="PRINTS" id="PR00036">
    <property type="entry name" value="HTHLACI"/>
</dbReference>
<dbReference type="PANTHER" id="PTHR30146">
    <property type="entry name" value="LACI-RELATED TRANSCRIPTIONAL REPRESSOR"/>
    <property type="match status" value="1"/>
</dbReference>
<dbReference type="Gene3D" id="3.40.50.2300">
    <property type="match status" value="2"/>
</dbReference>
<organism evidence="5 6">
    <name type="scientific">Sphingobium yanoikuyae</name>
    <name type="common">Sphingomonas yanoikuyae</name>
    <dbReference type="NCBI Taxonomy" id="13690"/>
    <lineage>
        <taxon>Bacteria</taxon>
        <taxon>Pseudomonadati</taxon>
        <taxon>Pseudomonadota</taxon>
        <taxon>Alphaproteobacteria</taxon>
        <taxon>Sphingomonadales</taxon>
        <taxon>Sphingomonadaceae</taxon>
        <taxon>Sphingobium</taxon>
    </lineage>
</organism>
<evidence type="ECO:0000313" key="6">
    <source>
        <dbReference type="Proteomes" id="UP000037029"/>
    </source>
</evidence>
<proteinExistence type="predicted"/>
<keyword evidence="1" id="KW-0805">Transcription regulation</keyword>
<reference evidence="5 6" key="1">
    <citation type="submission" date="2017-04" db="EMBL/GenBank/DDBJ databases">
        <title>Characterization, genome and methylation analysis of a phthalic acid esters degrading strain Sphingobium yanoikuyae SHJ.</title>
        <authorList>
            <person name="Feng L."/>
        </authorList>
    </citation>
    <scope>NUCLEOTIDE SEQUENCE [LARGE SCALE GENOMIC DNA]</scope>
    <source>
        <strain evidence="5 6">SHJ</strain>
    </source>
</reference>
<dbReference type="SMART" id="SM00354">
    <property type="entry name" value="HTH_LACI"/>
    <property type="match status" value="1"/>
</dbReference>
<dbReference type="CDD" id="cd06285">
    <property type="entry name" value="PBP1_LacI-like"/>
    <property type="match status" value="1"/>
</dbReference>
<gene>
    <name evidence="5" type="ORF">BV87_23805</name>
</gene>
<dbReference type="InterPro" id="IPR046335">
    <property type="entry name" value="LacI/GalR-like_sensor"/>
</dbReference>
<evidence type="ECO:0000256" key="2">
    <source>
        <dbReference type="ARBA" id="ARBA00023125"/>
    </source>
</evidence>
<dbReference type="InterPro" id="IPR028082">
    <property type="entry name" value="Peripla_BP_I"/>
</dbReference>
<dbReference type="GO" id="GO:0003700">
    <property type="term" value="F:DNA-binding transcription factor activity"/>
    <property type="evidence" value="ECO:0007669"/>
    <property type="project" value="TreeGrafter"/>
</dbReference>
<dbReference type="InterPro" id="IPR010982">
    <property type="entry name" value="Lambda_DNA-bd_dom_sf"/>
</dbReference>
<name>A0A0J9CTF0_SPHYA</name>
<sequence>MAGMSRDLEGRGGRVTLHDVAAAAGVSKSTVSRILDERLPQSDNDTARRVRQVAADLGYIRDISASSLRRGKTMAIGVIVPRLTDTVMAMLYEAIAKACAKNGRIALVATTDDNIDADERAAETLIQRGVDGLILATARTGDDLPDKLERRGVPHVLALRTDGHSPSAIGDDRLGGYLATRHLIDLGHQRIAIIAGPSFASSSRERLAGYKQALEEASIALDPSLIMESSFSIEAGAEAAEAIMALDQRPTAIFAVNDNTAIGALSKLTNMGITVPGDISLVGYNDIPIVSHLPTPLTTMRVPFDQIAAAALELLDTPLAAGNSATMLVAPTLIPRRSSGRVAE</sequence>
<dbReference type="GO" id="GO:0000976">
    <property type="term" value="F:transcription cis-regulatory region binding"/>
    <property type="evidence" value="ECO:0007669"/>
    <property type="project" value="TreeGrafter"/>
</dbReference>
<keyword evidence="2" id="KW-0238">DNA-binding</keyword>
<dbReference type="Gene3D" id="1.10.260.40">
    <property type="entry name" value="lambda repressor-like DNA-binding domains"/>
    <property type="match status" value="1"/>
</dbReference>